<evidence type="ECO:0000256" key="4">
    <source>
        <dbReference type="ARBA" id="ARBA00008480"/>
    </source>
</evidence>
<keyword evidence="7 9" id="KW-0414">Isoprene biosynthesis</keyword>
<dbReference type="CDD" id="cd00554">
    <property type="entry name" value="MECDP_synthase"/>
    <property type="match status" value="1"/>
</dbReference>
<keyword evidence="6" id="KW-0479">Metal-binding</keyword>
<evidence type="ECO:0000256" key="2">
    <source>
        <dbReference type="ARBA" id="ARBA00001968"/>
    </source>
</evidence>
<dbReference type="Pfam" id="PF02542">
    <property type="entry name" value="YgbB"/>
    <property type="match status" value="1"/>
</dbReference>
<dbReference type="NCBIfam" id="TIGR00151">
    <property type="entry name" value="ispF"/>
    <property type="match status" value="1"/>
</dbReference>
<dbReference type="AlphaFoldDB" id="A0A966HS15"/>
<dbReference type="EC" id="4.6.1.12" evidence="5 9"/>
<dbReference type="InterPro" id="IPR020555">
    <property type="entry name" value="MECDP_synthase_CS"/>
</dbReference>
<comment type="pathway">
    <text evidence="3">Isoprenoid biosynthesis; isopentenyl diphosphate biosynthesis via DXP pathway; isopentenyl diphosphate from 1-deoxy-D-xylulose 5-phosphate: step 4/6.</text>
</comment>
<evidence type="ECO:0000313" key="11">
    <source>
        <dbReference type="EMBL" id="NCU53512.1"/>
    </source>
</evidence>
<dbReference type="PANTHER" id="PTHR43181:SF1">
    <property type="entry name" value="2-C-METHYL-D-ERYTHRITOL 2,4-CYCLODIPHOSPHATE SYNTHASE, CHLOROPLASTIC"/>
    <property type="match status" value="1"/>
</dbReference>
<evidence type="ECO:0000256" key="6">
    <source>
        <dbReference type="ARBA" id="ARBA00022723"/>
    </source>
</evidence>
<dbReference type="GO" id="GO:0016114">
    <property type="term" value="P:terpenoid biosynthetic process"/>
    <property type="evidence" value="ECO:0007669"/>
    <property type="project" value="InterPro"/>
</dbReference>
<evidence type="ECO:0000256" key="7">
    <source>
        <dbReference type="ARBA" id="ARBA00023229"/>
    </source>
</evidence>
<feature type="domain" description="2-C-methyl-D-erythritol 2,4-cyclodiphosphate synthase" evidence="10">
    <location>
        <begin position="17"/>
        <end position="168"/>
    </location>
</feature>
<dbReference type="SUPFAM" id="SSF69765">
    <property type="entry name" value="IpsF-like"/>
    <property type="match status" value="1"/>
</dbReference>
<evidence type="ECO:0000256" key="3">
    <source>
        <dbReference type="ARBA" id="ARBA00004709"/>
    </source>
</evidence>
<keyword evidence="8 9" id="KW-0456">Lyase</keyword>
<evidence type="ECO:0000256" key="8">
    <source>
        <dbReference type="ARBA" id="ARBA00023239"/>
    </source>
</evidence>
<dbReference type="GO" id="GO:0008685">
    <property type="term" value="F:2-C-methyl-D-erythritol 2,4-cyclodiphosphate synthase activity"/>
    <property type="evidence" value="ECO:0007669"/>
    <property type="project" value="UniProtKB-EC"/>
</dbReference>
<accession>A0A966HS15</accession>
<dbReference type="HAMAP" id="MF_00107">
    <property type="entry name" value="IspF"/>
    <property type="match status" value="1"/>
</dbReference>
<proteinExistence type="inferred from homology"/>
<dbReference type="PANTHER" id="PTHR43181">
    <property type="entry name" value="2-C-METHYL-D-ERYTHRITOL 2,4-CYCLODIPHOSPHATE SYNTHASE, CHLOROPLASTIC"/>
    <property type="match status" value="1"/>
</dbReference>
<comment type="catalytic activity">
    <reaction evidence="1 9">
        <text>4-CDP-2-C-methyl-D-erythritol 2-phosphate = 2-C-methyl-D-erythritol 2,4-cyclic diphosphate + CMP</text>
        <dbReference type="Rhea" id="RHEA:23864"/>
        <dbReference type="ChEBI" id="CHEBI:57919"/>
        <dbReference type="ChEBI" id="CHEBI:58483"/>
        <dbReference type="ChEBI" id="CHEBI:60377"/>
        <dbReference type="EC" id="4.6.1.12"/>
    </reaction>
</comment>
<dbReference type="InterPro" id="IPR036571">
    <property type="entry name" value="MECDP_synthase_sf"/>
</dbReference>
<dbReference type="InterPro" id="IPR003526">
    <property type="entry name" value="MECDP_synthase"/>
</dbReference>
<dbReference type="EMBL" id="RGOB01000176">
    <property type="protein sequence ID" value="NCU53512.1"/>
    <property type="molecule type" value="Genomic_DNA"/>
</dbReference>
<evidence type="ECO:0000256" key="1">
    <source>
        <dbReference type="ARBA" id="ARBA00000200"/>
    </source>
</evidence>
<evidence type="ECO:0000256" key="9">
    <source>
        <dbReference type="RuleBase" id="RU004395"/>
    </source>
</evidence>
<dbReference type="Proteomes" id="UP000747791">
    <property type="component" value="Unassembled WGS sequence"/>
</dbReference>
<sequence length="171" mass="19363">NIKITLKNDLNNKKEMFYGIGYDIHKLEKKYKLYLGGIYIPYPMGTVGHSDGDPVIHALIDSLLGSKKLGDIGTLFPNNKKFKNKRSTFFLKKVINLIEEKNIRINNIDINIIAEKPNLKKYKKIISKNLAKICNINEKRISVKGKTTDRLGNIGKNKSIACEVITSVTNN</sequence>
<dbReference type="PROSITE" id="PS01350">
    <property type="entry name" value="ISPF"/>
    <property type="match status" value="1"/>
</dbReference>
<dbReference type="GO" id="GO:0046872">
    <property type="term" value="F:metal ion binding"/>
    <property type="evidence" value="ECO:0007669"/>
    <property type="project" value="UniProtKB-KW"/>
</dbReference>
<organism evidence="11 12">
    <name type="scientific">Candidatus Fonsibacter lacus</name>
    <dbReference type="NCBI Taxonomy" id="2576439"/>
    <lineage>
        <taxon>Bacteria</taxon>
        <taxon>Pseudomonadati</taxon>
        <taxon>Pseudomonadota</taxon>
        <taxon>Alphaproteobacteria</taxon>
        <taxon>Candidatus Pelagibacterales</taxon>
        <taxon>Candidatus Pelagibacterales incertae sedis</taxon>
        <taxon>Candidatus Fonsibacter</taxon>
    </lineage>
</organism>
<gene>
    <name evidence="11" type="primary">ispF</name>
    <name evidence="11" type="ORF">EBX74_04420</name>
</gene>
<dbReference type="Gene3D" id="3.30.1330.50">
    <property type="entry name" value="2-C-methyl-D-erythritol 2,4-cyclodiphosphate synthase"/>
    <property type="match status" value="1"/>
</dbReference>
<feature type="non-terminal residue" evidence="11">
    <location>
        <position position="1"/>
    </location>
</feature>
<comment type="cofactor">
    <cofactor evidence="2">
        <name>a divalent metal cation</name>
        <dbReference type="ChEBI" id="CHEBI:60240"/>
    </cofactor>
</comment>
<comment type="caution">
    <text evidence="11">The sequence shown here is derived from an EMBL/GenBank/DDBJ whole genome shotgun (WGS) entry which is preliminary data.</text>
</comment>
<evidence type="ECO:0000313" key="12">
    <source>
        <dbReference type="Proteomes" id="UP000747791"/>
    </source>
</evidence>
<comment type="similarity">
    <text evidence="4 9">Belongs to the IspF family.</text>
</comment>
<evidence type="ECO:0000259" key="10">
    <source>
        <dbReference type="Pfam" id="PF02542"/>
    </source>
</evidence>
<evidence type="ECO:0000256" key="5">
    <source>
        <dbReference type="ARBA" id="ARBA00012579"/>
    </source>
</evidence>
<reference evidence="11" key="1">
    <citation type="submission" date="2018-10" db="EMBL/GenBank/DDBJ databases">
        <title>Iterative Subtractive Binning of Freshwater Chronoseries Metagenomes Recovers Nearly Complete Genomes from over Four Hundred Novel Species.</title>
        <authorList>
            <person name="Rodriguez-R L.M."/>
            <person name="Tsementzi D."/>
            <person name="Luo C."/>
            <person name="Konstantinidis K.T."/>
        </authorList>
    </citation>
    <scope>NUCLEOTIDE SEQUENCE</scope>
    <source>
        <strain evidence="11">WB8_2A_004</strain>
    </source>
</reference>
<name>A0A966HS15_9PROT</name>
<protein>
    <recommendedName>
        <fullName evidence="5 9">2-C-methyl-D-erythritol 2,4-cyclodiphosphate synthase</fullName>
        <ecNumber evidence="5 9">4.6.1.12</ecNumber>
    </recommendedName>
</protein>